<keyword evidence="5 9" id="KW-0472">Membrane</keyword>
<feature type="transmembrane region" description="Helical" evidence="9">
    <location>
        <begin position="21"/>
        <end position="42"/>
    </location>
</feature>
<reference evidence="11" key="1">
    <citation type="submission" date="2020-10" db="EMBL/GenBank/DDBJ databases">
        <title>Microbiome of the Black Sea water column analyzed by genome centric metagenomics.</title>
        <authorList>
            <person name="Cabello-Yeves P.J."/>
            <person name="Callieri C."/>
            <person name="Picazo A."/>
            <person name="Mehrshad M."/>
            <person name="Haro-Moreno J.M."/>
            <person name="Roda-Garcia J."/>
            <person name="Dzembekova N."/>
            <person name="Slabakova V."/>
            <person name="Slabakova N."/>
            <person name="Moncheva S."/>
            <person name="Rodriguez-Valera F."/>
        </authorList>
    </citation>
    <scope>NUCLEOTIDE SEQUENCE</scope>
    <source>
        <strain evidence="11">BS30m-G43</strain>
    </source>
</reference>
<keyword evidence="4 9" id="KW-1133">Transmembrane helix</keyword>
<protein>
    <recommendedName>
        <fullName evidence="8">Ancillary SecYEG translocon subunit</fullName>
    </recommendedName>
</protein>
<dbReference type="Gene3D" id="1.25.40.10">
    <property type="entry name" value="Tetratricopeptide repeat domain"/>
    <property type="match status" value="1"/>
</dbReference>
<evidence type="ECO:0000256" key="1">
    <source>
        <dbReference type="ARBA" id="ARBA00004401"/>
    </source>
</evidence>
<feature type="domain" description="Ancillary SecYEG translocon subunit/Cell division coordinator CpoB TPR" evidence="10">
    <location>
        <begin position="16"/>
        <end position="212"/>
    </location>
</feature>
<dbReference type="AlphaFoldDB" id="A0A937J7D0"/>
<evidence type="ECO:0000256" key="9">
    <source>
        <dbReference type="SAM" id="Phobius"/>
    </source>
</evidence>
<dbReference type="GO" id="GO:0044877">
    <property type="term" value="F:protein-containing complex binding"/>
    <property type="evidence" value="ECO:0007669"/>
    <property type="project" value="InterPro"/>
</dbReference>
<comment type="subcellular location">
    <subcellularLocation>
        <location evidence="1">Cell membrane</location>
        <topology evidence="1">Single-pass type II membrane protein</topology>
    </subcellularLocation>
</comment>
<proteinExistence type="inferred from homology"/>
<organism evidence="11 12">
    <name type="scientific">SAR86 cluster bacterium</name>
    <dbReference type="NCBI Taxonomy" id="2030880"/>
    <lineage>
        <taxon>Bacteria</taxon>
        <taxon>Pseudomonadati</taxon>
        <taxon>Pseudomonadota</taxon>
        <taxon>Gammaproteobacteria</taxon>
        <taxon>SAR86 cluster</taxon>
    </lineage>
</organism>
<evidence type="ECO:0000256" key="4">
    <source>
        <dbReference type="ARBA" id="ARBA00022989"/>
    </source>
</evidence>
<dbReference type="InterPro" id="IPR011990">
    <property type="entry name" value="TPR-like_helical_dom_sf"/>
</dbReference>
<evidence type="ECO:0000256" key="7">
    <source>
        <dbReference type="ARBA" id="ARBA00024197"/>
    </source>
</evidence>
<name>A0A937J7D0_9GAMM</name>
<dbReference type="PANTHER" id="PTHR38035">
    <property type="entry name" value="UPF0070 PROTEIN YFGM"/>
    <property type="match status" value="1"/>
</dbReference>
<gene>
    <name evidence="11" type="ORF">ISR29_02655</name>
</gene>
<keyword evidence="3 9" id="KW-0812">Transmembrane</keyword>
<evidence type="ECO:0000259" key="10">
    <source>
        <dbReference type="Pfam" id="PF09976"/>
    </source>
</evidence>
<dbReference type="Pfam" id="PF09976">
    <property type="entry name" value="TPR_21"/>
    <property type="match status" value="1"/>
</dbReference>
<comment type="caution">
    <text evidence="11">The sequence shown here is derived from an EMBL/GenBank/DDBJ whole genome shotgun (WGS) entry which is preliminary data.</text>
</comment>
<evidence type="ECO:0000256" key="8">
    <source>
        <dbReference type="ARBA" id="ARBA00024235"/>
    </source>
</evidence>
<dbReference type="GO" id="GO:0005886">
    <property type="term" value="C:plasma membrane"/>
    <property type="evidence" value="ECO:0007669"/>
    <property type="project" value="UniProtKB-SubCell"/>
</dbReference>
<keyword evidence="2" id="KW-1003">Cell membrane</keyword>
<evidence type="ECO:0000256" key="5">
    <source>
        <dbReference type="ARBA" id="ARBA00023136"/>
    </source>
</evidence>
<evidence type="ECO:0000313" key="11">
    <source>
        <dbReference type="EMBL" id="MBL6903080.1"/>
    </source>
</evidence>
<sequence length="215" mass="23882">MAEYSNDEERLLAIVDFFKHYRNLILSIVISISVIGIGAYGIKYTQDAQNSSAALVYSTWIEDISNEENSIINDNESFDILINEYESTGFAQLAMLKKASALASNSQLGESKIFFKKLIDISGGFFGNPLVNKMSRVSLARILIAESNYDEALKSIESLMSGSDPLINELAGDALMGQKKNTLAIDQYNRAKDLYDDEASKNIIIMKLNNIQQVL</sequence>
<evidence type="ECO:0000256" key="6">
    <source>
        <dbReference type="ARBA" id="ARBA00023186"/>
    </source>
</evidence>
<dbReference type="EMBL" id="JADHSG010000002">
    <property type="protein sequence ID" value="MBL6903080.1"/>
    <property type="molecule type" value="Genomic_DNA"/>
</dbReference>
<comment type="similarity">
    <text evidence="7">Belongs to the YfgM family.</text>
</comment>
<evidence type="ECO:0000313" key="12">
    <source>
        <dbReference type="Proteomes" id="UP000705230"/>
    </source>
</evidence>
<accession>A0A937J7D0</accession>
<evidence type="ECO:0000256" key="2">
    <source>
        <dbReference type="ARBA" id="ARBA00022475"/>
    </source>
</evidence>
<dbReference type="InterPro" id="IPR018704">
    <property type="entry name" value="SecYEG/CpoB_TPR"/>
</dbReference>
<dbReference type="PANTHER" id="PTHR38035:SF1">
    <property type="entry name" value="ANCILLARY SECYEG TRANSLOCON SUBUNIT"/>
    <property type="match status" value="1"/>
</dbReference>
<dbReference type="InterPro" id="IPR026039">
    <property type="entry name" value="YfgM"/>
</dbReference>
<dbReference type="Proteomes" id="UP000705230">
    <property type="component" value="Unassembled WGS sequence"/>
</dbReference>
<keyword evidence="6" id="KW-0143">Chaperone</keyword>
<dbReference type="SUPFAM" id="SSF48452">
    <property type="entry name" value="TPR-like"/>
    <property type="match status" value="1"/>
</dbReference>
<evidence type="ECO:0000256" key="3">
    <source>
        <dbReference type="ARBA" id="ARBA00022692"/>
    </source>
</evidence>